<dbReference type="CDD" id="cd08402">
    <property type="entry name" value="C2B_Synaptotagmin-1"/>
    <property type="match status" value="1"/>
</dbReference>
<evidence type="ECO:0000256" key="2">
    <source>
        <dbReference type="ARBA" id="ARBA00004254"/>
    </source>
</evidence>
<protein>
    <submittedName>
        <fullName evidence="15">Synaptotagmin IIa</fullName>
    </submittedName>
</protein>
<dbReference type="PRINTS" id="PR00399">
    <property type="entry name" value="SYNAPTOTAGMN"/>
</dbReference>
<dbReference type="GO" id="GO:0005509">
    <property type="term" value="F:calcium ion binding"/>
    <property type="evidence" value="ECO:0007669"/>
    <property type="project" value="TreeGrafter"/>
</dbReference>
<keyword evidence="16" id="KW-1185">Reference proteome</keyword>
<evidence type="ECO:0000256" key="1">
    <source>
        <dbReference type="ARBA" id="ARBA00001913"/>
    </source>
</evidence>
<evidence type="ECO:0000256" key="13">
    <source>
        <dbReference type="SAM" id="Phobius"/>
    </source>
</evidence>
<evidence type="ECO:0000256" key="4">
    <source>
        <dbReference type="ARBA" id="ARBA00006996"/>
    </source>
</evidence>
<evidence type="ECO:0000256" key="10">
    <source>
        <dbReference type="ARBA" id="ARBA00023018"/>
    </source>
</evidence>
<evidence type="ECO:0000256" key="6">
    <source>
        <dbReference type="ARBA" id="ARBA00022723"/>
    </source>
</evidence>
<dbReference type="Pfam" id="PF00168">
    <property type="entry name" value="C2"/>
    <property type="match status" value="2"/>
</dbReference>
<dbReference type="PANTHER" id="PTHR10024">
    <property type="entry name" value="SYNAPTOTAGMIN"/>
    <property type="match status" value="1"/>
</dbReference>
<dbReference type="PROSITE" id="PS50004">
    <property type="entry name" value="C2"/>
    <property type="match status" value="2"/>
</dbReference>
<reference evidence="15" key="2">
    <citation type="submission" date="2025-09" db="UniProtKB">
        <authorList>
            <consortium name="Ensembl"/>
        </authorList>
    </citation>
    <scope>IDENTIFICATION</scope>
</reference>
<comment type="subcellular location">
    <subcellularLocation>
        <location evidence="3">Cytoplasmic vesicle</location>
        <location evidence="3">Secretory vesicle</location>
        <location evidence="3">Chromaffin granule membrane</location>
        <topology evidence="3">Single-pass membrane protein</topology>
    </subcellularLocation>
    <subcellularLocation>
        <location evidence="2">Cytoplasmic vesicle</location>
        <location evidence="2">Secretory vesicle</location>
        <location evidence="2">Synaptic vesicle membrane</location>
        <topology evidence="2">Single-pass membrane protein</topology>
    </subcellularLocation>
</comment>
<dbReference type="PANTHER" id="PTHR10024:SF379">
    <property type="entry name" value="SYNAPTOTAGMIN"/>
    <property type="match status" value="1"/>
</dbReference>
<feature type="transmembrane region" description="Helical" evidence="13">
    <location>
        <begin position="68"/>
        <end position="89"/>
    </location>
</feature>
<dbReference type="GO" id="GO:0030424">
    <property type="term" value="C:axon"/>
    <property type="evidence" value="ECO:0007669"/>
    <property type="project" value="TreeGrafter"/>
</dbReference>
<dbReference type="GO" id="GO:0000149">
    <property type="term" value="F:SNARE binding"/>
    <property type="evidence" value="ECO:0007669"/>
    <property type="project" value="TreeGrafter"/>
</dbReference>
<keyword evidence="7" id="KW-0677">Repeat</keyword>
<evidence type="ECO:0000259" key="14">
    <source>
        <dbReference type="PROSITE" id="PS50004"/>
    </source>
</evidence>
<dbReference type="InterPro" id="IPR035892">
    <property type="entry name" value="C2_domain_sf"/>
</dbReference>
<evidence type="ECO:0000256" key="9">
    <source>
        <dbReference type="ARBA" id="ARBA00022989"/>
    </source>
</evidence>
<dbReference type="SMART" id="SM00239">
    <property type="entry name" value="C2"/>
    <property type="match status" value="2"/>
</dbReference>
<name>A0A3Q3AQJ8_KRYMA</name>
<accession>A0A3Q3AQJ8</accession>
<dbReference type="PRINTS" id="PR00360">
    <property type="entry name" value="C2DOMAIN"/>
</dbReference>
<dbReference type="FunFam" id="2.60.40.150:FF:000016">
    <property type="entry name" value="Synaptotagmin 1"/>
    <property type="match status" value="1"/>
</dbReference>
<reference evidence="15" key="1">
    <citation type="submission" date="2025-08" db="UniProtKB">
        <authorList>
            <consortium name="Ensembl"/>
        </authorList>
    </citation>
    <scope>IDENTIFICATION</scope>
</reference>
<comment type="similarity">
    <text evidence="4">Belongs to the synaptotagmin family.</text>
</comment>
<evidence type="ECO:0000256" key="8">
    <source>
        <dbReference type="ARBA" id="ARBA00022837"/>
    </source>
</evidence>
<dbReference type="GO" id="GO:0030276">
    <property type="term" value="F:clathrin binding"/>
    <property type="evidence" value="ECO:0007669"/>
    <property type="project" value="TreeGrafter"/>
</dbReference>
<dbReference type="Gene3D" id="2.60.40.150">
    <property type="entry name" value="C2 domain"/>
    <property type="match status" value="2"/>
</dbReference>
<keyword evidence="11 13" id="KW-0472">Membrane</keyword>
<evidence type="ECO:0000256" key="11">
    <source>
        <dbReference type="ARBA" id="ARBA00023136"/>
    </source>
</evidence>
<evidence type="ECO:0000256" key="12">
    <source>
        <dbReference type="ARBA" id="ARBA00023329"/>
    </source>
</evidence>
<keyword evidence="10" id="KW-0770">Synapse</keyword>
<dbReference type="GO" id="GO:0031045">
    <property type="term" value="C:dense core granule"/>
    <property type="evidence" value="ECO:0007669"/>
    <property type="project" value="TreeGrafter"/>
</dbReference>
<dbReference type="GO" id="GO:0030672">
    <property type="term" value="C:synaptic vesicle membrane"/>
    <property type="evidence" value="ECO:0007669"/>
    <property type="project" value="UniProtKB-SubCell"/>
</dbReference>
<feature type="domain" description="C2" evidence="14">
    <location>
        <begin position="261"/>
        <end position="394"/>
    </location>
</feature>
<evidence type="ECO:0000256" key="5">
    <source>
        <dbReference type="ARBA" id="ARBA00022692"/>
    </source>
</evidence>
<dbReference type="GO" id="GO:0048488">
    <property type="term" value="P:synaptic vesicle endocytosis"/>
    <property type="evidence" value="ECO:0007669"/>
    <property type="project" value="TreeGrafter"/>
</dbReference>
<keyword evidence="8" id="KW-0106">Calcium</keyword>
<dbReference type="GO" id="GO:0001786">
    <property type="term" value="F:phosphatidylserine binding"/>
    <property type="evidence" value="ECO:0007669"/>
    <property type="project" value="TreeGrafter"/>
</dbReference>
<comment type="cofactor">
    <cofactor evidence="1">
        <name>Ca(2+)</name>
        <dbReference type="ChEBI" id="CHEBI:29108"/>
    </cofactor>
</comment>
<evidence type="ECO:0000256" key="3">
    <source>
        <dbReference type="ARBA" id="ARBA00004349"/>
    </source>
</evidence>
<dbReference type="AlphaFoldDB" id="A0A3Q3AQJ8"/>
<sequence length="413" mass="46291">MKFNLFKHQTTPMVAAKPMGASELSVTPAPVALVSAENTTEPANKNDAFDEIKNKFLNEIDKIPLPSWAIIAIAVVAALLILTCCFCIIKKCCCKKKKNKKGKKGKGDMGMKNLKGGEFVHYPQNKVFWLSVKSFFLPSFTHIYLQLTVGILQAADLLSMDSGGTSDPYVRVYVLPDKKKKFDTKVHKKTLNPVFNETFTFKIPFQEMGGKTLVMSVYDFDRFSKHDIIGEIKTPMNTLDLAKPIEEWRDLDSADQEEPEKLGDICISLRYVPTAGKLTICILEAKNLKKMDVGGLSDPYVKINLLQNGKRLKKKKTTVKKNTLNPYYNESFSFEIPLEQMQKIQAVITVLDYDKIGKNDAIGKIWVGSKSTGAGLKHWSDMLANPRRPIAQWHPLQPEEEVDAALAALTAKK</sequence>
<keyword evidence="12" id="KW-0968">Cytoplasmic vesicle</keyword>
<proteinExistence type="inferred from homology"/>
<keyword evidence="5 13" id="KW-0812">Transmembrane</keyword>
<feature type="domain" description="C2" evidence="14">
    <location>
        <begin position="126"/>
        <end position="249"/>
    </location>
</feature>
<keyword evidence="9 13" id="KW-1133">Transmembrane helix</keyword>
<evidence type="ECO:0000313" key="16">
    <source>
        <dbReference type="Proteomes" id="UP000264800"/>
    </source>
</evidence>
<dbReference type="GO" id="GO:0005886">
    <property type="term" value="C:plasma membrane"/>
    <property type="evidence" value="ECO:0007669"/>
    <property type="project" value="TreeGrafter"/>
</dbReference>
<organism evidence="15 16">
    <name type="scientific">Kryptolebias marmoratus</name>
    <name type="common">Mangrove killifish</name>
    <name type="synonym">Rivulus marmoratus</name>
    <dbReference type="NCBI Taxonomy" id="37003"/>
    <lineage>
        <taxon>Eukaryota</taxon>
        <taxon>Metazoa</taxon>
        <taxon>Chordata</taxon>
        <taxon>Craniata</taxon>
        <taxon>Vertebrata</taxon>
        <taxon>Euteleostomi</taxon>
        <taxon>Actinopterygii</taxon>
        <taxon>Neopterygii</taxon>
        <taxon>Teleostei</taxon>
        <taxon>Neoteleostei</taxon>
        <taxon>Acanthomorphata</taxon>
        <taxon>Ovalentaria</taxon>
        <taxon>Atherinomorphae</taxon>
        <taxon>Cyprinodontiformes</taxon>
        <taxon>Rivulidae</taxon>
        <taxon>Kryptolebias</taxon>
    </lineage>
</organism>
<dbReference type="InterPro" id="IPR000008">
    <property type="entry name" value="C2_dom"/>
</dbReference>
<evidence type="ECO:0000313" key="15">
    <source>
        <dbReference type="Ensembl" id="ENSKMAP00000013754.1"/>
    </source>
</evidence>
<dbReference type="SUPFAM" id="SSF49562">
    <property type="entry name" value="C2 domain (Calcium/lipid-binding domain, CaLB)"/>
    <property type="match status" value="2"/>
</dbReference>
<dbReference type="InterPro" id="IPR001565">
    <property type="entry name" value="Synaptotagmin"/>
</dbReference>
<evidence type="ECO:0000256" key="7">
    <source>
        <dbReference type="ARBA" id="ARBA00022737"/>
    </source>
</evidence>
<dbReference type="GO" id="GO:0048791">
    <property type="term" value="P:calcium ion-regulated exocytosis of neurotransmitter"/>
    <property type="evidence" value="ECO:0007669"/>
    <property type="project" value="TreeGrafter"/>
</dbReference>
<keyword evidence="6" id="KW-0479">Metal-binding</keyword>
<dbReference type="Proteomes" id="UP000264800">
    <property type="component" value="Unplaced"/>
</dbReference>
<dbReference type="GO" id="GO:0042584">
    <property type="term" value="C:chromaffin granule membrane"/>
    <property type="evidence" value="ECO:0007669"/>
    <property type="project" value="UniProtKB-SubCell"/>
</dbReference>
<dbReference type="GeneTree" id="ENSGT00940000157586"/>
<dbReference type="FunFam" id="2.60.40.150:FF:000007">
    <property type="entry name" value="Synaptotagmin 1"/>
    <property type="match status" value="1"/>
</dbReference>
<dbReference type="GO" id="GO:0005544">
    <property type="term" value="F:calcium-dependent phospholipid binding"/>
    <property type="evidence" value="ECO:0007669"/>
    <property type="project" value="TreeGrafter"/>
</dbReference>
<dbReference type="Ensembl" id="ENSKMAT00000013962.1">
    <property type="protein sequence ID" value="ENSKMAP00000013754.1"/>
    <property type="gene ID" value="ENSKMAG00000010271.1"/>
</dbReference>